<dbReference type="SUPFAM" id="SSF53474">
    <property type="entry name" value="alpha/beta-Hydrolases"/>
    <property type="match status" value="1"/>
</dbReference>
<dbReference type="InterPro" id="IPR050300">
    <property type="entry name" value="GDXG_lipolytic_enzyme"/>
</dbReference>
<dbReference type="Proteomes" id="UP000287224">
    <property type="component" value="Unassembled WGS sequence"/>
</dbReference>
<accession>A0A401ZN34</accession>
<dbReference type="Pfam" id="PF07859">
    <property type="entry name" value="Abhydrolase_3"/>
    <property type="match status" value="1"/>
</dbReference>
<dbReference type="PROSITE" id="PS01173">
    <property type="entry name" value="LIPASE_GDXG_HIS"/>
    <property type="match status" value="1"/>
</dbReference>
<dbReference type="PANTHER" id="PTHR48081">
    <property type="entry name" value="AB HYDROLASE SUPERFAMILY PROTEIN C4A8.06C"/>
    <property type="match status" value="1"/>
</dbReference>
<organism evidence="5 6">
    <name type="scientific">Dictyobacter aurantiacus</name>
    <dbReference type="NCBI Taxonomy" id="1936993"/>
    <lineage>
        <taxon>Bacteria</taxon>
        <taxon>Bacillati</taxon>
        <taxon>Chloroflexota</taxon>
        <taxon>Ktedonobacteria</taxon>
        <taxon>Ktedonobacterales</taxon>
        <taxon>Dictyobacteraceae</taxon>
        <taxon>Dictyobacter</taxon>
    </lineage>
</organism>
<dbReference type="EMBL" id="BIFQ01000002">
    <property type="protein sequence ID" value="GCE08220.1"/>
    <property type="molecule type" value="Genomic_DNA"/>
</dbReference>
<name>A0A401ZN34_9CHLR</name>
<feature type="domain" description="Alpha/beta hydrolase fold-3" evidence="4">
    <location>
        <begin position="77"/>
        <end position="278"/>
    </location>
</feature>
<reference evidence="6" key="1">
    <citation type="submission" date="2018-12" db="EMBL/GenBank/DDBJ databases">
        <title>Tengunoibacter tsumagoiensis gen. nov., sp. nov., Dictyobacter kobayashii sp. nov., D. alpinus sp. nov., and D. joshuensis sp. nov. and description of Dictyobacteraceae fam. nov. within the order Ktedonobacterales isolated from Tengu-no-mugimeshi.</title>
        <authorList>
            <person name="Wang C.M."/>
            <person name="Zheng Y."/>
            <person name="Sakai Y."/>
            <person name="Toyoda A."/>
            <person name="Minakuchi Y."/>
            <person name="Abe K."/>
            <person name="Yokota A."/>
            <person name="Yabe S."/>
        </authorList>
    </citation>
    <scope>NUCLEOTIDE SEQUENCE [LARGE SCALE GENOMIC DNA]</scope>
    <source>
        <strain evidence="6">S-27</strain>
    </source>
</reference>
<comment type="caution">
    <text evidence="5">The sequence shown here is derived from an EMBL/GenBank/DDBJ whole genome shotgun (WGS) entry which is preliminary data.</text>
</comment>
<dbReference type="InterPro" id="IPR033140">
    <property type="entry name" value="Lipase_GDXG_put_SER_AS"/>
</dbReference>
<sequence length="306" mass="32900">MPSEQSVQLRSYLLTQKTATGEPVSLAERRLAYERSVETYVGHPIPLPEGMRVEPIDVDGVPAEWLSPAVANTNAVLLYLHGGAYILGSPASHRDLVARLSVAAGIPALLINYRLAPEHVFPAALDDALTAYHWLLSKGYSAQHIVLAGDSAGGGLTLALLQTVRDRNLPLPAAAALISPWTDLAGTVKSRSAQEAVDPIFSGDTINALAHFYAGAENLSNPLLSPIYADLHGFPPLRIDVGRDEVLLDDSLLIAEHARAAAVPVELTVWDDMWHVFQAYAAVLPEGQQSLAKMGSFLRQTVLPQE</sequence>
<evidence type="ECO:0000256" key="2">
    <source>
        <dbReference type="ARBA" id="ARBA00022801"/>
    </source>
</evidence>
<dbReference type="InterPro" id="IPR029058">
    <property type="entry name" value="AB_hydrolase_fold"/>
</dbReference>
<evidence type="ECO:0000256" key="3">
    <source>
        <dbReference type="PROSITE-ProRule" id="PRU10038"/>
    </source>
</evidence>
<comment type="similarity">
    <text evidence="1">Belongs to the 'GDXG' lipolytic enzyme family.</text>
</comment>
<evidence type="ECO:0000256" key="1">
    <source>
        <dbReference type="ARBA" id="ARBA00010515"/>
    </source>
</evidence>
<proteinExistence type="inferred from homology"/>
<protein>
    <submittedName>
        <fullName evidence="5">Hydrolase</fullName>
    </submittedName>
</protein>
<dbReference type="InterPro" id="IPR002168">
    <property type="entry name" value="Lipase_GDXG_HIS_AS"/>
</dbReference>
<dbReference type="RefSeq" id="WP_126600620.1">
    <property type="nucleotide sequence ID" value="NZ_BIFQ01000002.1"/>
</dbReference>
<dbReference type="Gene3D" id="3.40.50.1820">
    <property type="entry name" value="alpha/beta hydrolase"/>
    <property type="match status" value="1"/>
</dbReference>
<evidence type="ECO:0000313" key="6">
    <source>
        <dbReference type="Proteomes" id="UP000287224"/>
    </source>
</evidence>
<dbReference type="InterPro" id="IPR013094">
    <property type="entry name" value="AB_hydrolase_3"/>
</dbReference>
<dbReference type="AlphaFoldDB" id="A0A401ZN34"/>
<dbReference type="PANTHER" id="PTHR48081:SF30">
    <property type="entry name" value="ACETYL-HYDROLASE LIPR-RELATED"/>
    <property type="match status" value="1"/>
</dbReference>
<dbReference type="PROSITE" id="PS01174">
    <property type="entry name" value="LIPASE_GDXG_SER"/>
    <property type="match status" value="1"/>
</dbReference>
<gene>
    <name evidence="5" type="ORF">KDAU_55490</name>
</gene>
<keyword evidence="6" id="KW-1185">Reference proteome</keyword>
<feature type="active site" evidence="3">
    <location>
        <position position="151"/>
    </location>
</feature>
<evidence type="ECO:0000313" key="5">
    <source>
        <dbReference type="EMBL" id="GCE08220.1"/>
    </source>
</evidence>
<keyword evidence="2 5" id="KW-0378">Hydrolase</keyword>
<dbReference type="OrthoDB" id="9815425at2"/>
<dbReference type="GO" id="GO:0004806">
    <property type="term" value="F:triacylglycerol lipase activity"/>
    <property type="evidence" value="ECO:0007669"/>
    <property type="project" value="TreeGrafter"/>
</dbReference>
<evidence type="ECO:0000259" key="4">
    <source>
        <dbReference type="Pfam" id="PF07859"/>
    </source>
</evidence>